<reference evidence="7" key="1">
    <citation type="submission" date="2023-11" db="EMBL/GenBank/DDBJ databases">
        <authorList>
            <person name="Alioto T."/>
            <person name="Alioto T."/>
            <person name="Gomez Garrido J."/>
        </authorList>
    </citation>
    <scope>NUCLEOTIDE SEQUENCE</scope>
</reference>
<evidence type="ECO:0000256" key="4">
    <source>
        <dbReference type="ARBA" id="ARBA00022801"/>
    </source>
</evidence>
<keyword evidence="8" id="KW-1185">Reference proteome</keyword>
<dbReference type="FunFam" id="3.40.50.1820:FF:000251">
    <property type="entry name" value="Extracelular serine carboxypeptidase, putative"/>
    <property type="match status" value="1"/>
</dbReference>
<dbReference type="PANTHER" id="PTHR11010:SF117">
    <property type="entry name" value="SERINE PROTEASE 16"/>
    <property type="match status" value="1"/>
</dbReference>
<feature type="signal peptide" evidence="6">
    <location>
        <begin position="1"/>
        <end position="21"/>
    </location>
</feature>
<dbReference type="Proteomes" id="UP001296104">
    <property type="component" value="Unassembled WGS sequence"/>
</dbReference>
<dbReference type="GO" id="GO:0008239">
    <property type="term" value="F:dipeptidyl-peptidase activity"/>
    <property type="evidence" value="ECO:0007669"/>
    <property type="project" value="TreeGrafter"/>
</dbReference>
<evidence type="ECO:0000256" key="5">
    <source>
        <dbReference type="ARBA" id="ARBA00023180"/>
    </source>
</evidence>
<protein>
    <submittedName>
        <fullName evidence="7">Related to serine protease</fullName>
    </submittedName>
</protein>
<dbReference type="InterPro" id="IPR029058">
    <property type="entry name" value="AB_hydrolase_fold"/>
</dbReference>
<keyword evidence="2 7" id="KW-0645">Protease</keyword>
<evidence type="ECO:0000313" key="8">
    <source>
        <dbReference type="Proteomes" id="UP001296104"/>
    </source>
</evidence>
<dbReference type="GO" id="GO:0006508">
    <property type="term" value="P:proteolysis"/>
    <property type="evidence" value="ECO:0007669"/>
    <property type="project" value="UniProtKB-KW"/>
</dbReference>
<dbReference type="PANTHER" id="PTHR11010">
    <property type="entry name" value="PROTEASE S28 PRO-X CARBOXYPEPTIDASE-RELATED"/>
    <property type="match status" value="1"/>
</dbReference>
<dbReference type="Pfam" id="PF05577">
    <property type="entry name" value="Peptidase_S28"/>
    <property type="match status" value="1"/>
</dbReference>
<dbReference type="SUPFAM" id="SSF53474">
    <property type="entry name" value="alpha/beta-Hydrolases"/>
    <property type="match status" value="1"/>
</dbReference>
<dbReference type="AlphaFoldDB" id="A0AAI9EDW6"/>
<organism evidence="7 8">
    <name type="scientific">Lecanosticta acicola</name>
    <dbReference type="NCBI Taxonomy" id="111012"/>
    <lineage>
        <taxon>Eukaryota</taxon>
        <taxon>Fungi</taxon>
        <taxon>Dikarya</taxon>
        <taxon>Ascomycota</taxon>
        <taxon>Pezizomycotina</taxon>
        <taxon>Dothideomycetes</taxon>
        <taxon>Dothideomycetidae</taxon>
        <taxon>Mycosphaerellales</taxon>
        <taxon>Mycosphaerellaceae</taxon>
        <taxon>Lecanosticta</taxon>
    </lineage>
</organism>
<comment type="similarity">
    <text evidence="1">Belongs to the peptidase S28 family.</text>
</comment>
<keyword evidence="3 6" id="KW-0732">Signal</keyword>
<evidence type="ECO:0000256" key="1">
    <source>
        <dbReference type="ARBA" id="ARBA00011079"/>
    </source>
</evidence>
<keyword evidence="4" id="KW-0378">Hydrolase</keyword>
<dbReference type="InterPro" id="IPR008758">
    <property type="entry name" value="Peptidase_S28"/>
</dbReference>
<sequence>MKLHVLHACACALTAISSAHAFHIRLGESRTIWQAKQEASAHSHSLIRPTHPNAPTDWLQLASKKPPQLTKRDTDPARLFSAHNLSVPIDHFHNESQYEPHSDGTFPLRYWFDASHYKPGGPVIILQSGETSGTDRLPFLQKGLLAQLARATNAIAVVLEHRYYGTSFPVPDLSTKNFRFLTTQQALADEAYFAQNIKFPGLDKYGDLTSKTTPYISYGGSYAGAFSAFLRLQYPDIFWGSISSSGVTKAIYNYPQYYEAIANSAPQDCVKAQQTLINVLDNIWMDKNDTALPAEIKATFGFANLTWDSDFAGLLVDGIGNWQSLNWDPAVSSPEVYNYCDNITSTEVLYPQTESKRANATDIVVGGGYENKTSLVNQMLNMIGYFNLTQASQCSATQDECFGTHNETYYGLTSIEEASYKSWPYQYCTEWGFIMTGDTPTGELPLVSRAYTNLEFGTVICRDAFGIYDPPDVNAVNKYGGYDISYERLAIVDGEWDPWRPATPHALEYGARDRQSTTDEPFILIPDAHTTPGNSSFATTVEAFSARSGWVLRSIRPLHFILAAVCCNSLQQGGSEGAGGLIGNIPVLNNVLSGSCALTVIGGSCRQGSIACCNTEEQNGVVNVGTICAPISA</sequence>
<evidence type="ECO:0000313" key="7">
    <source>
        <dbReference type="EMBL" id="CAK4032559.1"/>
    </source>
</evidence>
<evidence type="ECO:0000256" key="3">
    <source>
        <dbReference type="ARBA" id="ARBA00022729"/>
    </source>
</evidence>
<gene>
    <name evidence="7" type="ORF">LECACI_7A007717</name>
</gene>
<dbReference type="GO" id="GO:0070008">
    <property type="term" value="F:serine-type exopeptidase activity"/>
    <property type="evidence" value="ECO:0007669"/>
    <property type="project" value="InterPro"/>
</dbReference>
<dbReference type="EMBL" id="CAVMBE010000066">
    <property type="protein sequence ID" value="CAK4032559.1"/>
    <property type="molecule type" value="Genomic_DNA"/>
</dbReference>
<accession>A0AAI9EDW6</accession>
<name>A0AAI9EDW6_9PEZI</name>
<evidence type="ECO:0000256" key="6">
    <source>
        <dbReference type="SAM" id="SignalP"/>
    </source>
</evidence>
<keyword evidence="5" id="KW-0325">Glycoprotein</keyword>
<proteinExistence type="inferred from homology"/>
<comment type="caution">
    <text evidence="7">The sequence shown here is derived from an EMBL/GenBank/DDBJ whole genome shotgun (WGS) entry which is preliminary data.</text>
</comment>
<feature type="chain" id="PRO_5042551895" evidence="6">
    <location>
        <begin position="22"/>
        <end position="633"/>
    </location>
</feature>
<evidence type="ECO:0000256" key="2">
    <source>
        <dbReference type="ARBA" id="ARBA00022670"/>
    </source>
</evidence>
<dbReference type="Gene3D" id="3.40.50.1820">
    <property type="entry name" value="alpha/beta hydrolase"/>
    <property type="match status" value="2"/>
</dbReference>